<dbReference type="RefSeq" id="WP_101900483.1">
    <property type="nucleotide sequence ID" value="NZ_CP025491.2"/>
</dbReference>
<keyword evidence="2" id="KW-1185">Reference proteome</keyword>
<organism evidence="1 2">
    <name type="scientific">Legionella sainthelensi</name>
    <dbReference type="NCBI Taxonomy" id="28087"/>
    <lineage>
        <taxon>Bacteria</taxon>
        <taxon>Pseudomonadati</taxon>
        <taxon>Pseudomonadota</taxon>
        <taxon>Gammaproteobacteria</taxon>
        <taxon>Legionellales</taxon>
        <taxon>Legionellaceae</taxon>
        <taxon>Legionella</taxon>
    </lineage>
</organism>
<protein>
    <submittedName>
        <fullName evidence="1">Uncharacterized protein</fullName>
    </submittedName>
</protein>
<gene>
    <name evidence="1" type="ORF">CAB17_13415</name>
</gene>
<name>A0A2H5FMY7_9GAMM</name>
<evidence type="ECO:0000313" key="2">
    <source>
        <dbReference type="Proteomes" id="UP000234343"/>
    </source>
</evidence>
<dbReference type="AlphaFoldDB" id="A0A2H5FMY7"/>
<dbReference type="Proteomes" id="UP000234343">
    <property type="component" value="Chromosome"/>
</dbReference>
<proteinExistence type="predicted"/>
<dbReference type="EMBL" id="CP025491">
    <property type="protein sequence ID" value="AUH72928.1"/>
    <property type="molecule type" value="Genomic_DNA"/>
</dbReference>
<accession>A0A2H5FMY7</accession>
<dbReference type="KEGG" id="lsh:CAB17_13415"/>
<evidence type="ECO:0000313" key="1">
    <source>
        <dbReference type="EMBL" id="AUH72928.1"/>
    </source>
</evidence>
<sequence>MLNKAHQLIEEHDILSLAENRISQILDALKKIPTENGLNTLEQAFLKNENQTIRKLLEKGLSADINA</sequence>
<reference evidence="1 2" key="1">
    <citation type="submission" date="2017-12" db="EMBL/GenBank/DDBJ databases">
        <title>Legionella sainthelensi LA01-117, whole genome sequence of a clinical isolate from New Zealand.</title>
        <authorList>
            <person name="Cree S.L."/>
            <person name="Slow S."/>
            <person name="Kennedy M.A."/>
            <person name="Murdoch D.R."/>
            <person name="Biggs P.J."/>
            <person name="Anderson T."/>
        </authorList>
    </citation>
    <scope>NUCLEOTIDE SEQUENCE [LARGE SCALE GENOMIC DNA]</scope>
    <source>
        <strain evidence="1 2">LA01-117</strain>
    </source>
</reference>